<dbReference type="Proteomes" id="UP000266302">
    <property type="component" value="Unassembled WGS sequence"/>
</dbReference>
<evidence type="ECO:0000313" key="2">
    <source>
        <dbReference type="EMBL" id="RID97479.1"/>
    </source>
</evidence>
<name>A0A398C3A1_9BURK</name>
<feature type="transmembrane region" description="Helical" evidence="1">
    <location>
        <begin position="84"/>
        <end position="103"/>
    </location>
</feature>
<organism evidence="2 3">
    <name type="scientific">Simplicispira hankyongi</name>
    <dbReference type="NCBI Taxonomy" id="2315688"/>
    <lineage>
        <taxon>Bacteria</taxon>
        <taxon>Pseudomonadati</taxon>
        <taxon>Pseudomonadota</taxon>
        <taxon>Betaproteobacteria</taxon>
        <taxon>Burkholderiales</taxon>
        <taxon>Comamonadaceae</taxon>
        <taxon>Simplicispira</taxon>
    </lineage>
</organism>
<evidence type="ECO:0000256" key="1">
    <source>
        <dbReference type="SAM" id="Phobius"/>
    </source>
</evidence>
<accession>A0A398C3A1</accession>
<gene>
    <name evidence="2" type="ORF">D3F03_14590</name>
</gene>
<dbReference type="Pfam" id="PF06496">
    <property type="entry name" value="DUF1097"/>
    <property type="match status" value="1"/>
</dbReference>
<dbReference type="InterPro" id="IPR009476">
    <property type="entry name" value="DUF1097"/>
</dbReference>
<keyword evidence="1" id="KW-1133">Transmembrane helix</keyword>
<reference evidence="2 3" key="1">
    <citation type="submission" date="2018-09" db="EMBL/GenBank/DDBJ databases">
        <title>Draft genome of Simplicispira sp. NY-02.</title>
        <authorList>
            <person name="Im W.T."/>
        </authorList>
    </citation>
    <scope>NUCLEOTIDE SEQUENCE [LARGE SCALE GENOMIC DNA]</scope>
    <source>
        <strain evidence="2 3">NY-02</strain>
    </source>
</reference>
<keyword evidence="1" id="KW-0472">Membrane</keyword>
<feature type="transmembrane region" description="Helical" evidence="1">
    <location>
        <begin position="55"/>
        <end position="78"/>
    </location>
</feature>
<dbReference type="RefSeq" id="WP_119110146.1">
    <property type="nucleotide sequence ID" value="NZ_QXJC01000007.1"/>
</dbReference>
<protein>
    <submittedName>
        <fullName evidence="2">DUF1097 domain-containing protein</fullName>
    </submittedName>
</protein>
<feature type="transmembrane region" description="Helical" evidence="1">
    <location>
        <begin position="146"/>
        <end position="168"/>
    </location>
</feature>
<keyword evidence="3" id="KW-1185">Reference proteome</keyword>
<dbReference type="OrthoDB" id="530409at2"/>
<evidence type="ECO:0000313" key="3">
    <source>
        <dbReference type="Proteomes" id="UP000266302"/>
    </source>
</evidence>
<dbReference type="EMBL" id="QXJC01000007">
    <property type="protein sequence ID" value="RID97479.1"/>
    <property type="molecule type" value="Genomic_DNA"/>
</dbReference>
<feature type="transmembrane region" description="Helical" evidence="1">
    <location>
        <begin position="28"/>
        <end position="46"/>
    </location>
</feature>
<sequence length="173" mass="17599">MKNLNALAISISVLGALATFLALGPFSGVYLIWAVFVAWGAFYALGADLAALQKLIVCGVFGALVAWVVAVAILALPFAGLLGLPLWAALAVGVGVVVVVLAANVPALATIPATVFGFASTFAYLLQTPDMLKLDVLLSATLKNSLIVVSLSLVVGGLFGLVSARWGAAMTKA</sequence>
<comment type="caution">
    <text evidence="2">The sequence shown here is derived from an EMBL/GenBank/DDBJ whole genome shotgun (WGS) entry which is preliminary data.</text>
</comment>
<keyword evidence="1" id="KW-0812">Transmembrane</keyword>
<proteinExistence type="predicted"/>
<feature type="transmembrane region" description="Helical" evidence="1">
    <location>
        <begin position="108"/>
        <end position="126"/>
    </location>
</feature>
<dbReference type="AlphaFoldDB" id="A0A398C3A1"/>